<feature type="coiled-coil region" evidence="1">
    <location>
        <begin position="246"/>
        <end position="283"/>
    </location>
</feature>
<comment type="caution">
    <text evidence="4">The sequence shown here is derived from an EMBL/GenBank/DDBJ whole genome shotgun (WGS) entry which is preliminary data.</text>
</comment>
<feature type="region of interest" description="Disordered" evidence="2">
    <location>
        <begin position="576"/>
        <end position="603"/>
    </location>
</feature>
<sequence>MEWLDTGSGKDSAISSPVSPLPVRDLVPGQSAVIQTLHDNKQWVDLDYLSPKLIRELCRQYGPPPEQDSTSTISKGAAKVRAWARHSKLGIDIRLRRKLNLERDEVTDIRLIPEPKPVPREKPAPVAELPGQPHEIQELPDSPRARELACPPARGFSGSSLDDNVDPLPRYEPTSSSGNGRVFDSHATALDAETRSASRATISSTPDRASSPPGTRSNGGANGNALDKVQKRLHTNTDFGGNSNPRAEFRALHAKLEQANERLDQERSAKELFEKLLADVRRELSTERDASRNQREISSTNPFLDGLRVSNTASYETQTGVTPPSPSETSNTDAFIQNDVPLDRRRNKSALKSRTRKLSNSYGHLKRTRTSPLVRRQPTVPKRLPIDAGRDEILISLLHSQMKLVGPDHQLANQAKSELARYRSEPSGINEKTLVSTLRQSRELAAEILGSGHSRVEAFSRDLLAAENSSHQAAGNNQHEDPLQSASQPSKTTHDQFSSFQKAGGEFQKHRNQQRTSLPVLKTTFHPVTMDPSPILSGAMETPTTDPWITCGEELFDDFVELRPGAARELEAYLNRPRTYTGGSPTSPSNSQGSRSFTGSSVGGIPSANTSWSSYGFQQGSPGGEDKLKVPGTSTGSSFTLPFFNQPEPPWLLTCANEGRATPKLAHLDMAPHNIRSDKDLAMALRNHYFEVNNKWWRALKLRGLATIDFVQFEVHQNRFADIRKSPDMPLPGQDYAFEPGDLMPPVGSKYLLHLFRHPQDYDGEMITYLRIPKKNGRLGLGRGWGIALVEGFEASKVWMMFCIFFAVGSLVFGAVWASKKQDVQGAFGVAAWVCTLAGLALGWLQASLS</sequence>
<protein>
    <submittedName>
        <fullName evidence="4">Uncharacterized protein</fullName>
    </submittedName>
</protein>
<organism evidence="4 5">
    <name type="scientific">Hortaea werneckii</name>
    <name type="common">Black yeast</name>
    <name type="synonym">Cladosporium werneckii</name>
    <dbReference type="NCBI Taxonomy" id="91943"/>
    <lineage>
        <taxon>Eukaryota</taxon>
        <taxon>Fungi</taxon>
        <taxon>Dikarya</taxon>
        <taxon>Ascomycota</taxon>
        <taxon>Pezizomycotina</taxon>
        <taxon>Dothideomycetes</taxon>
        <taxon>Dothideomycetidae</taxon>
        <taxon>Mycosphaerellales</taxon>
        <taxon>Teratosphaeriaceae</taxon>
        <taxon>Hortaea</taxon>
    </lineage>
</organism>
<feature type="region of interest" description="Disordered" evidence="2">
    <location>
        <begin position="114"/>
        <end position="225"/>
    </location>
</feature>
<accession>A0A3M7J9C3</accession>
<proteinExistence type="predicted"/>
<name>A0A3M7J9C3_HORWE</name>
<feature type="compositionally biased region" description="Polar residues" evidence="2">
    <location>
        <begin position="206"/>
        <end position="219"/>
    </location>
</feature>
<keyword evidence="3" id="KW-0472">Membrane</keyword>
<feature type="compositionally biased region" description="Basic residues" evidence="2">
    <location>
        <begin position="345"/>
        <end position="357"/>
    </location>
</feature>
<feature type="compositionally biased region" description="Basic and acidic residues" evidence="2">
    <location>
        <begin position="135"/>
        <end position="147"/>
    </location>
</feature>
<dbReference type="VEuPathDB" id="FungiDB:BTJ68_07875"/>
<evidence type="ECO:0000256" key="2">
    <source>
        <dbReference type="SAM" id="MobiDB-lite"/>
    </source>
</evidence>
<keyword evidence="1" id="KW-0175">Coiled coil</keyword>
<feature type="compositionally biased region" description="Basic and acidic residues" evidence="2">
    <location>
        <begin position="114"/>
        <end position="123"/>
    </location>
</feature>
<feature type="compositionally biased region" description="Polar residues" evidence="2">
    <location>
        <begin position="309"/>
        <end position="335"/>
    </location>
</feature>
<feature type="region of interest" description="Disordered" evidence="2">
    <location>
        <begin position="1"/>
        <end position="21"/>
    </location>
</feature>
<keyword evidence="3" id="KW-0812">Transmembrane</keyword>
<dbReference type="EMBL" id="QWIT01000025">
    <property type="protein sequence ID" value="RMZ34310.1"/>
    <property type="molecule type" value="Genomic_DNA"/>
</dbReference>
<reference evidence="4 5" key="1">
    <citation type="journal article" date="2018" name="BMC Genomics">
        <title>Genomic evidence for intraspecific hybridization in a clonal and extremely halotolerant yeast.</title>
        <authorList>
            <person name="Gostincar C."/>
            <person name="Stajich J.E."/>
            <person name="Zupancic J."/>
            <person name="Zalar P."/>
            <person name="Gunde-Cimerman N."/>
        </authorList>
    </citation>
    <scope>NUCLEOTIDE SEQUENCE [LARGE SCALE GENOMIC DNA]</scope>
    <source>
        <strain evidence="4 5">EXF-120</strain>
    </source>
</reference>
<feature type="transmembrane region" description="Helical" evidence="3">
    <location>
        <begin position="798"/>
        <end position="819"/>
    </location>
</feature>
<feature type="compositionally biased region" description="Polar residues" evidence="2">
    <location>
        <begin position="468"/>
        <end position="477"/>
    </location>
</feature>
<evidence type="ECO:0000256" key="1">
    <source>
        <dbReference type="SAM" id="Coils"/>
    </source>
</evidence>
<dbReference type="AlphaFoldDB" id="A0A3M7J9C3"/>
<keyword evidence="3" id="KW-1133">Transmembrane helix</keyword>
<dbReference type="OrthoDB" id="9988102at2759"/>
<evidence type="ECO:0000256" key="3">
    <source>
        <dbReference type="SAM" id="Phobius"/>
    </source>
</evidence>
<feature type="compositionally biased region" description="Polar residues" evidence="2">
    <location>
        <begin position="581"/>
        <end position="600"/>
    </location>
</feature>
<feature type="region of interest" description="Disordered" evidence="2">
    <location>
        <begin position="285"/>
        <end position="357"/>
    </location>
</feature>
<dbReference type="Proteomes" id="UP000281677">
    <property type="component" value="Unassembled WGS sequence"/>
</dbReference>
<gene>
    <name evidence="4" type="ORF">D0859_01533</name>
</gene>
<evidence type="ECO:0000313" key="5">
    <source>
        <dbReference type="Proteomes" id="UP000281677"/>
    </source>
</evidence>
<evidence type="ECO:0000313" key="4">
    <source>
        <dbReference type="EMBL" id="RMZ34310.1"/>
    </source>
</evidence>
<feature type="compositionally biased region" description="Basic and acidic residues" evidence="2">
    <location>
        <begin position="285"/>
        <end position="295"/>
    </location>
</feature>
<feature type="transmembrane region" description="Helical" evidence="3">
    <location>
        <begin position="826"/>
        <end position="847"/>
    </location>
</feature>
<feature type="compositionally biased region" description="Polar residues" evidence="2">
    <location>
        <begin position="484"/>
        <end position="499"/>
    </location>
</feature>
<feature type="region of interest" description="Disordered" evidence="2">
    <location>
        <begin position="468"/>
        <end position="499"/>
    </location>
</feature>
<feature type="compositionally biased region" description="Low complexity" evidence="2">
    <location>
        <begin position="195"/>
        <end position="205"/>
    </location>
</feature>